<feature type="compositionally biased region" description="Polar residues" evidence="3">
    <location>
        <begin position="651"/>
        <end position="666"/>
    </location>
</feature>
<feature type="region of interest" description="Disordered" evidence="3">
    <location>
        <begin position="900"/>
        <end position="920"/>
    </location>
</feature>
<dbReference type="InterPro" id="IPR001452">
    <property type="entry name" value="SH3_domain"/>
</dbReference>
<feature type="compositionally biased region" description="Basic and acidic residues" evidence="3">
    <location>
        <begin position="735"/>
        <end position="744"/>
    </location>
</feature>
<feature type="region of interest" description="Disordered" evidence="3">
    <location>
        <begin position="714"/>
        <end position="744"/>
    </location>
</feature>
<feature type="compositionally biased region" description="Polar residues" evidence="3">
    <location>
        <begin position="714"/>
        <end position="734"/>
    </location>
</feature>
<evidence type="ECO:0000313" key="5">
    <source>
        <dbReference type="EMBL" id="OMJ25718.1"/>
    </source>
</evidence>
<feature type="compositionally biased region" description="Basic and acidic residues" evidence="3">
    <location>
        <begin position="1188"/>
        <end position="1205"/>
    </location>
</feature>
<feature type="region of interest" description="Disordered" evidence="3">
    <location>
        <begin position="44"/>
        <end position="64"/>
    </location>
</feature>
<sequence>MPPQNSLLVQYPYIPEQKDEPKIMPEEILETISKDIQYKNGWHIGRNQEGPVGKFPANNTVPLNTKESSAKNILGDREINETVGKIDKTDSGNVRSIYKTRQKNISEAGMKRALYLQGSKEKKQEKDVERSFSSTFTAEPSFSHSTFENSDFIERQRSDTSTTVNVMDTNSDRNMYIGKESKYSSKQKSRYFNNFSKLRKLVIQDPTRKSSTKSGINFHDVHKYSNMETNEAPELFSEGFNDNEMLMSDDGSCFSYENGIYDSDGGKEVNLSIDYKKIGINETQNNSNENSFNLVDLVKGNNGDYIRVPERSKTIGENRNDKSYNKRSSYIDRNLSQAHFPALGSVIINNQIVYKNEEQRSMLPMKIKDKVHGEILIKDEVHSSNHTSLKPVNSRNEVQKNFSTENGRMRSGSSTLGYRNNISDMNFENTNININGHHGRAVKHNVSFFSSPPPPASRAQFYSTDRNINLPSMRRGLNISKVSYTEGNKERSGEVIAGEISIDDHNNIKLSSSGKVFRQSELRSFIKQDNLTNEITRVAPVINTGNDAKKENVEYRKHYIPTKKPTISLSKRNRKISFGSKNDDVNKTDQDISSKASDVAPAKKSTDESNELENNDSSQPDIFSSQLLIKYGMIRSSKLDMEKHDDDEDGNYQSNSISSIHTSKNMNALRENDRKLDAIKETQTTNSIEKPEINLRKISDTIVNEKVNVGAKQYGTSRNKLNSSQANLSKSDGNGTDKNDAKEENAKMLVVGTSDKASRLRTPSGRSFIIKPKMMKLKSSVNSVKRPESKHYGNKIKQEKGLIKKQTVIIRRNAKKSPRLIAIEQHVKRASILENILAIKGKKIGANGKRTKASEFVNLKSGIENNNKSSKKTVPYPGSAENSVETVSKKANCASMGAFSSSAEKRQGISKQGNASRDNFRKNVEKLGLVKKQNKKADVGAGGLKATGSEDELAEKNYGKSPDDTNSKMQKSIISPLRIYDTMENEKLGNKISAGMLNTLSSIRFINKDNLKSPILTSNYLARVEEPLEKNLELINEKILGNKIASGFRRVNLKPKTPNNSISEIDGIKSYLEHDKNADKYFEKSGRMGSDAINGGEYVGIRTIDSKNHSMDGSLVYEKHHNVDNDFDARDVKIVACDGEASKTNVAKLDSNNYKLLAISDGIIMNKKKPISKFGKHIDKSMISPPLKVDKSPNGDNARHVKEGEGNDDADAGAGMGILGSNGHKFEVGTNSEFAKKGGGVVKHENIVYKMISFMNAGRKKAVVTKPQIKKLINVKIDEYDQYEGEKYYSHKAARAKVNSRTMSKSVDAKYHAKRKNKYESRDKIVFQNESIFRVNNQLESISNIPKSAVLSATDHLNARSESSSTTLKASHNKSINGESEYTFNRSNRYEVDIPSPAVRKMGRGKGYEELVLNTPMTVKGDYEYANRDEGNVIGGTLKEMAKGTQAFELLKLDSSIGEEKGSYLKSMKIPYMHPETDDAIDYMMLLNYSKSGRIQVGGRKKQDDRSKYSYSKTIALGEYDGSKGEIFDEGSSGLFMSSYEASIFRSGDRSSKQRCSKNTNTKRISRIKAGQRLLVKKIKRRGLVKSAISSKIRLSPGSRKSTEESSWKGSPAYGENSSDEHESSLSFGDKKHLRRILAKNANKGKNSGHLSGHLGNEGALDDTKYSGSYLGSNFGSRGDDTEGRMDEEEEDTFEAGKKIQASNWEESDSEFYSVRVREERDEEVACANAEGNDQA</sequence>
<dbReference type="STRING" id="133412.A0A1R1YFN1"/>
<gene>
    <name evidence="5" type="ORF">AYI70_g710</name>
</gene>
<reference evidence="5 6" key="1">
    <citation type="submission" date="2017-01" db="EMBL/GenBank/DDBJ databases">
        <authorList>
            <person name="Mah S.A."/>
            <person name="Swanson W.J."/>
            <person name="Moy G.W."/>
            <person name="Vacquier V.D."/>
        </authorList>
    </citation>
    <scope>NUCLEOTIDE SEQUENCE [LARGE SCALE GENOMIC DNA]</scope>
    <source>
        <strain evidence="5 6">GSMNP</strain>
    </source>
</reference>
<evidence type="ECO:0000256" key="1">
    <source>
        <dbReference type="ARBA" id="ARBA00022443"/>
    </source>
</evidence>
<feature type="region of interest" description="Disordered" evidence="3">
    <location>
        <begin position="1593"/>
        <end position="1629"/>
    </location>
</feature>
<organism evidence="5 6">
    <name type="scientific">Smittium culicis</name>
    <dbReference type="NCBI Taxonomy" id="133412"/>
    <lineage>
        <taxon>Eukaryota</taxon>
        <taxon>Fungi</taxon>
        <taxon>Fungi incertae sedis</taxon>
        <taxon>Zoopagomycota</taxon>
        <taxon>Kickxellomycotina</taxon>
        <taxon>Harpellomycetes</taxon>
        <taxon>Harpellales</taxon>
        <taxon>Legeriomycetaceae</taxon>
        <taxon>Smittium</taxon>
    </lineage>
</organism>
<dbReference type="Proteomes" id="UP000187283">
    <property type="component" value="Unassembled WGS sequence"/>
</dbReference>
<evidence type="ECO:0000256" key="2">
    <source>
        <dbReference type="PROSITE-ProRule" id="PRU00192"/>
    </source>
</evidence>
<evidence type="ECO:0000313" key="6">
    <source>
        <dbReference type="Proteomes" id="UP000187283"/>
    </source>
</evidence>
<feature type="region of interest" description="Disordered" evidence="3">
    <location>
        <begin position="564"/>
        <end position="621"/>
    </location>
</feature>
<proteinExistence type="predicted"/>
<feature type="domain" description="SH3" evidence="4">
    <location>
        <begin position="2"/>
        <end position="65"/>
    </location>
</feature>
<keyword evidence="6" id="KW-1185">Reference proteome</keyword>
<dbReference type="SUPFAM" id="SSF50044">
    <property type="entry name" value="SH3-domain"/>
    <property type="match status" value="1"/>
</dbReference>
<accession>A0A1R1YFN1</accession>
<evidence type="ECO:0000259" key="4">
    <source>
        <dbReference type="PROSITE" id="PS50002"/>
    </source>
</evidence>
<comment type="caution">
    <text evidence="5">The sequence shown here is derived from an EMBL/GenBank/DDBJ whole genome shotgun (WGS) entry which is preliminary data.</text>
</comment>
<feature type="region of interest" description="Disordered" evidence="3">
    <location>
        <begin position="642"/>
        <end position="666"/>
    </location>
</feature>
<dbReference type="OrthoDB" id="10468893at2759"/>
<dbReference type="EMBL" id="LSSN01000125">
    <property type="protein sequence ID" value="OMJ25718.1"/>
    <property type="molecule type" value="Genomic_DNA"/>
</dbReference>
<feature type="compositionally biased region" description="Basic and acidic residues" evidence="3">
    <location>
        <begin position="581"/>
        <end position="592"/>
    </location>
</feature>
<dbReference type="InterPro" id="IPR036028">
    <property type="entry name" value="SH3-like_dom_sf"/>
</dbReference>
<keyword evidence="1 2" id="KW-0728">SH3 domain</keyword>
<name>A0A1R1YFN1_9FUNG</name>
<evidence type="ECO:0000256" key="3">
    <source>
        <dbReference type="SAM" id="MobiDB-lite"/>
    </source>
</evidence>
<feature type="region of interest" description="Disordered" evidence="3">
    <location>
        <begin position="1183"/>
        <end position="1214"/>
    </location>
</feature>
<protein>
    <recommendedName>
        <fullName evidence="4">SH3 domain-containing protein</fullName>
    </recommendedName>
</protein>
<feature type="region of interest" description="Disordered" evidence="3">
    <location>
        <begin position="1668"/>
        <end position="1711"/>
    </location>
</feature>
<dbReference type="PROSITE" id="PS50002">
    <property type="entry name" value="SH3"/>
    <property type="match status" value="1"/>
</dbReference>